<sequence>MAKNTGNGSRQGVITDRTQTYNPKTGQYIKRDATGKFVGTKDTPFKSVRREKNAKEQEIKEKDKN</sequence>
<protein>
    <submittedName>
        <fullName evidence="2">Uncharacterized protein</fullName>
    </submittedName>
</protein>
<gene>
    <name evidence="2" type="ORF">Fadolivirus_1_275</name>
</gene>
<evidence type="ECO:0000313" key="3">
    <source>
        <dbReference type="Proteomes" id="UP001162001"/>
    </source>
</evidence>
<feature type="compositionally biased region" description="Polar residues" evidence="1">
    <location>
        <begin position="1"/>
        <end position="25"/>
    </location>
</feature>
<proteinExistence type="predicted"/>
<keyword evidence="3" id="KW-1185">Reference proteome</keyword>
<feature type="compositionally biased region" description="Basic and acidic residues" evidence="1">
    <location>
        <begin position="48"/>
        <end position="65"/>
    </location>
</feature>
<feature type="region of interest" description="Disordered" evidence="1">
    <location>
        <begin position="1"/>
        <end position="65"/>
    </location>
</feature>
<organism evidence="2 3">
    <name type="scientific">Fadolivirus FV1/VV64</name>
    <dbReference type="NCBI Taxonomy" id="3070911"/>
    <lineage>
        <taxon>Viruses</taxon>
        <taxon>Varidnaviria</taxon>
        <taxon>Bamfordvirae</taxon>
        <taxon>Nucleocytoviricota</taxon>
        <taxon>Megaviricetes</taxon>
        <taxon>Imitervirales</taxon>
        <taxon>Mimiviridae</taxon>
        <taxon>Klosneuvirinae</taxon>
        <taxon>Fadolivirus</taxon>
        <taxon>Fadolivirus algeromassiliense</taxon>
    </lineage>
</organism>
<name>A0A7D3UQE8_9VIRU</name>
<dbReference type="Proteomes" id="UP001162001">
    <property type="component" value="Segment"/>
</dbReference>
<evidence type="ECO:0000256" key="1">
    <source>
        <dbReference type="SAM" id="MobiDB-lite"/>
    </source>
</evidence>
<accession>A0A7D3UQE8</accession>
<reference evidence="2 3" key="1">
    <citation type="submission" date="2020-04" db="EMBL/GenBank/DDBJ databases">
        <title>Advantages and limits of metagenomic assembly and binning of a giant virus.</title>
        <authorList>
            <person name="Schulz F."/>
            <person name="Andreani J."/>
            <person name="Francis R."/>
            <person name="Boudjemaa H."/>
            <person name="Bou Khalil J.Y."/>
            <person name="Lee J."/>
            <person name="La Scola B."/>
            <person name="Woyke T."/>
        </authorList>
    </citation>
    <scope>NUCLEOTIDE SEQUENCE [LARGE SCALE GENOMIC DNA]</scope>
    <source>
        <strain evidence="2 3">FV1/VV64</strain>
    </source>
</reference>
<dbReference type="EMBL" id="MT418680">
    <property type="protein sequence ID" value="QKF93733.1"/>
    <property type="molecule type" value="Genomic_DNA"/>
</dbReference>
<evidence type="ECO:0000313" key="2">
    <source>
        <dbReference type="EMBL" id="QKF93733.1"/>
    </source>
</evidence>